<keyword evidence="1" id="KW-0285">Flavoprotein</keyword>
<dbReference type="PIRSF" id="PIRSF000337">
    <property type="entry name" value="NTA_MOA"/>
    <property type="match status" value="1"/>
</dbReference>
<comment type="caution">
    <text evidence="7">The sequence shown here is derived from an EMBL/GenBank/DDBJ whole genome shotgun (WGS) entry which is preliminary data.</text>
</comment>
<evidence type="ECO:0000259" key="6">
    <source>
        <dbReference type="Pfam" id="PF00296"/>
    </source>
</evidence>
<dbReference type="NCBIfam" id="TIGR03860">
    <property type="entry name" value="FMN_nitrolo"/>
    <property type="match status" value="1"/>
</dbReference>
<dbReference type="GO" id="GO:0016491">
    <property type="term" value="F:oxidoreductase activity"/>
    <property type="evidence" value="ECO:0007669"/>
    <property type="project" value="UniProtKB-KW"/>
</dbReference>
<evidence type="ECO:0000256" key="1">
    <source>
        <dbReference type="ARBA" id="ARBA00022630"/>
    </source>
</evidence>
<dbReference type="SUPFAM" id="SSF51679">
    <property type="entry name" value="Bacterial luciferase-like"/>
    <property type="match status" value="1"/>
</dbReference>
<dbReference type="InterPro" id="IPR036661">
    <property type="entry name" value="Luciferase-like_sf"/>
</dbReference>
<name>A0ABW0K7J7_9BACL</name>
<evidence type="ECO:0000313" key="7">
    <source>
        <dbReference type="EMBL" id="MFC5449308.1"/>
    </source>
</evidence>
<evidence type="ECO:0000313" key="8">
    <source>
        <dbReference type="Proteomes" id="UP001596044"/>
    </source>
</evidence>
<dbReference type="EC" id="1.-.-.-" evidence="7"/>
<dbReference type="InterPro" id="IPR016215">
    <property type="entry name" value="NTA_MOA"/>
</dbReference>
<dbReference type="InterPro" id="IPR051260">
    <property type="entry name" value="Diverse_substr_monoxygenases"/>
</dbReference>
<keyword evidence="3 7" id="KW-0560">Oxidoreductase</keyword>
<dbReference type="Proteomes" id="UP001596044">
    <property type="component" value="Unassembled WGS sequence"/>
</dbReference>
<organism evidence="7 8">
    <name type="scientific">Paenibacillus aestuarii</name>
    <dbReference type="NCBI Taxonomy" id="516965"/>
    <lineage>
        <taxon>Bacteria</taxon>
        <taxon>Bacillati</taxon>
        <taxon>Bacillota</taxon>
        <taxon>Bacilli</taxon>
        <taxon>Bacillales</taxon>
        <taxon>Paenibacillaceae</taxon>
        <taxon>Paenibacillus</taxon>
    </lineage>
</organism>
<comment type="similarity">
    <text evidence="5">Belongs to the NtaA/SnaA/DszA monooxygenase family.</text>
</comment>
<evidence type="ECO:0000256" key="5">
    <source>
        <dbReference type="ARBA" id="ARBA00033748"/>
    </source>
</evidence>
<reference evidence="8" key="1">
    <citation type="journal article" date="2019" name="Int. J. Syst. Evol. Microbiol.">
        <title>The Global Catalogue of Microorganisms (GCM) 10K type strain sequencing project: providing services to taxonomists for standard genome sequencing and annotation.</title>
        <authorList>
            <consortium name="The Broad Institute Genomics Platform"/>
            <consortium name="The Broad Institute Genome Sequencing Center for Infectious Disease"/>
            <person name="Wu L."/>
            <person name="Ma J."/>
        </authorList>
    </citation>
    <scope>NUCLEOTIDE SEQUENCE [LARGE SCALE GENOMIC DNA]</scope>
    <source>
        <strain evidence="8">KACC 11904</strain>
    </source>
</reference>
<dbReference type="InterPro" id="IPR011251">
    <property type="entry name" value="Luciferase-like_dom"/>
</dbReference>
<keyword evidence="4" id="KW-0503">Monooxygenase</keyword>
<dbReference type="EMBL" id="JBHSMJ010000018">
    <property type="protein sequence ID" value="MFC5449308.1"/>
    <property type="molecule type" value="Genomic_DNA"/>
</dbReference>
<dbReference type="PANTHER" id="PTHR30011">
    <property type="entry name" value="ALKANESULFONATE MONOOXYGENASE-RELATED"/>
    <property type="match status" value="1"/>
</dbReference>
<dbReference type="CDD" id="cd01095">
    <property type="entry name" value="Nitrilotriacetate_monoxgenase"/>
    <property type="match status" value="1"/>
</dbReference>
<feature type="domain" description="Luciferase-like" evidence="6">
    <location>
        <begin position="28"/>
        <end position="385"/>
    </location>
</feature>
<gene>
    <name evidence="7" type="ORF">ACFPOG_13650</name>
</gene>
<evidence type="ECO:0000256" key="4">
    <source>
        <dbReference type="ARBA" id="ARBA00023033"/>
    </source>
</evidence>
<dbReference type="Gene3D" id="3.20.20.30">
    <property type="entry name" value="Luciferase-like domain"/>
    <property type="match status" value="1"/>
</dbReference>
<keyword evidence="8" id="KW-1185">Reference proteome</keyword>
<accession>A0ABW0K7J7</accession>
<dbReference type="PANTHER" id="PTHR30011:SF16">
    <property type="entry name" value="C2H2 FINGER DOMAIN TRANSCRIPTION FACTOR (EUROFUNG)-RELATED"/>
    <property type="match status" value="1"/>
</dbReference>
<evidence type="ECO:0000256" key="3">
    <source>
        <dbReference type="ARBA" id="ARBA00023002"/>
    </source>
</evidence>
<keyword evidence="2" id="KW-0288">FMN</keyword>
<evidence type="ECO:0000256" key="2">
    <source>
        <dbReference type="ARBA" id="ARBA00022643"/>
    </source>
</evidence>
<proteinExistence type="inferred from homology"/>
<dbReference type="RefSeq" id="WP_270879705.1">
    <property type="nucleotide sequence ID" value="NZ_JAQFVF010000026.1"/>
</dbReference>
<protein>
    <submittedName>
        <fullName evidence="7">LLM class flavin-dependent oxidoreductase</fullName>
        <ecNumber evidence="7">1.-.-.-</ecNumber>
    </submittedName>
</protein>
<sequence length="457" mass="51137">MGNAHRQLHLNLFVSPLGHHEAAWRHPQTNPEHLLDFAFYQRLAAKAEAAKLDSLFFADRLATTPNAARYGAIGGYEPLTLLSALAVVTKRIGLIATLSTSFNEPFNLARRFASLDHLSGGRAGWNIITSGTDAEAQNFNYEQIPEHAARYERAREFLEVTTKLWDSWEDDALVRDKEAGIYADSAKVHEFHHKGEHFAVKGPLNISRGPQGRPLLVQAGSSQNGRQFAAAYAEAIFTAQQTFEEAESFYRDMKQRAVQLQRLPEHVVILPGICPIIGRTEAEAREKEAKLVELSNPAYSLMMLSNRIGFDLTGCPLDGPLPQLPEQEVRGHQSRTHLIVELAQRENLTLRQLLQRLAGGRGHQTITGTPQQIADVMEHWFKNGAADGFNIMPQLMNGGLEDFLDLVVPELQRRGLFRTEYTGTTLREHYGLPHPGNRFAAQPASAELYETNRRAIR</sequence>
<dbReference type="Pfam" id="PF00296">
    <property type="entry name" value="Bac_luciferase"/>
    <property type="match status" value="1"/>
</dbReference>